<dbReference type="EMBL" id="JBITDC010000006">
    <property type="protein sequence ID" value="MFI5676445.1"/>
    <property type="molecule type" value="Genomic_DNA"/>
</dbReference>
<evidence type="ECO:0000313" key="9">
    <source>
        <dbReference type="Proteomes" id="UP001612415"/>
    </source>
</evidence>
<dbReference type="InterPro" id="IPR051537">
    <property type="entry name" value="DNA_Adenine_Mtase"/>
</dbReference>
<comment type="catalytic activity">
    <reaction evidence="6">
        <text>a 2'-deoxyadenosine in DNA + S-adenosyl-L-methionine = an N(6)-methyl-2'-deoxyadenosine in DNA + S-adenosyl-L-homocysteine + H(+)</text>
        <dbReference type="Rhea" id="RHEA:15197"/>
        <dbReference type="Rhea" id="RHEA-COMP:12418"/>
        <dbReference type="Rhea" id="RHEA-COMP:12419"/>
        <dbReference type="ChEBI" id="CHEBI:15378"/>
        <dbReference type="ChEBI" id="CHEBI:57856"/>
        <dbReference type="ChEBI" id="CHEBI:59789"/>
        <dbReference type="ChEBI" id="CHEBI:90615"/>
        <dbReference type="ChEBI" id="CHEBI:90616"/>
        <dbReference type="EC" id="2.1.1.72"/>
    </reaction>
</comment>
<evidence type="ECO:0000256" key="4">
    <source>
        <dbReference type="ARBA" id="ARBA00022691"/>
    </source>
</evidence>
<comment type="caution">
    <text evidence="8">The sequence shown here is derived from an EMBL/GenBank/DDBJ whole genome shotgun (WGS) entry which is preliminary data.</text>
</comment>
<dbReference type="PANTHER" id="PTHR42933:SF4">
    <property type="entry name" value="TYPE I RESTRICTION ENZYME ECOKI METHYLASE SUBUNIT"/>
    <property type="match status" value="1"/>
</dbReference>
<dbReference type="GO" id="GO:0008168">
    <property type="term" value="F:methyltransferase activity"/>
    <property type="evidence" value="ECO:0007669"/>
    <property type="project" value="UniProtKB-KW"/>
</dbReference>
<evidence type="ECO:0000256" key="1">
    <source>
        <dbReference type="ARBA" id="ARBA00011900"/>
    </source>
</evidence>
<evidence type="ECO:0000256" key="3">
    <source>
        <dbReference type="ARBA" id="ARBA00022679"/>
    </source>
</evidence>
<dbReference type="InterPro" id="IPR003356">
    <property type="entry name" value="DNA_methylase_A-5"/>
</dbReference>
<dbReference type="InterPro" id="IPR029063">
    <property type="entry name" value="SAM-dependent_MTases_sf"/>
</dbReference>
<dbReference type="Pfam" id="PF02384">
    <property type="entry name" value="N6_Mtase"/>
    <property type="match status" value="1"/>
</dbReference>
<dbReference type="Gene3D" id="3.40.50.150">
    <property type="entry name" value="Vaccinia Virus protein VP39"/>
    <property type="match status" value="1"/>
</dbReference>
<dbReference type="PANTHER" id="PTHR42933">
    <property type="entry name" value="SLR6095 PROTEIN"/>
    <property type="match status" value="1"/>
</dbReference>
<sequence length="536" mass="58437">MSDFGDVLVSRSDIARLAGVRRPAVTNWERRHPDFPAPVAPPTGSTEPDAFRADQVLEWLSGRTIPSNALQPGESAGTTYGDRFRSALGGSRSGTLLSAVEQLVWRDADRWRGRLRMSDYVNLLLSLVFVQSQDDERWAHYVQDPGAALRDLEVPAEYGQLPLSDVIRFLDHNPPASRDQSRQAFDRLLALLRDTDARAADEFFTPPSVSRVMARALTGHGPAAKRLHDPFCRSGELLCAYLDAVAERGGGEAPEEISGRAPQEGMLRLARMNVLLHGGRPRLAPGPVSPAGIPPDPPGGFDAVLTNPPFGAGRVTTMVDGEETWQYAYVRTASLQFDWLQYVLSRLAPDGRAAVLMPSGAAFQGGAERQVRARMVEDGAVECVMALPAQLFELTRIQTQVWFLRSPQGRPGEVLFVDGAGLGHMAGRNRRSLADSDIDRLVHAYVSWRQAREAGRDHAGTPGLSRVVDPEAIAGLDYRMDPPLLVHGDAPMEAAAVDPAAAKDRLAQLSEDLGRLGEQARAADSALEERLRRYGL</sequence>
<dbReference type="Proteomes" id="UP001612415">
    <property type="component" value="Unassembled WGS sequence"/>
</dbReference>
<dbReference type="InterPro" id="IPR002052">
    <property type="entry name" value="DNA_methylase_N6_adenine_CS"/>
</dbReference>
<keyword evidence="4" id="KW-0949">S-adenosyl-L-methionine</keyword>
<dbReference type="SUPFAM" id="SSF53335">
    <property type="entry name" value="S-adenosyl-L-methionine-dependent methyltransferases"/>
    <property type="match status" value="1"/>
</dbReference>
<dbReference type="PRINTS" id="PR00507">
    <property type="entry name" value="N12N6MTFRASE"/>
</dbReference>
<dbReference type="EC" id="2.1.1.72" evidence="1"/>
<evidence type="ECO:0000313" key="8">
    <source>
        <dbReference type="EMBL" id="MFI5676445.1"/>
    </source>
</evidence>
<keyword evidence="5" id="KW-0680">Restriction system</keyword>
<accession>A0ABW7Y256</accession>
<name>A0ABW7Y256_STRCE</name>
<dbReference type="RefSeq" id="WP_398657194.1">
    <property type="nucleotide sequence ID" value="NZ_JBITDC010000006.1"/>
</dbReference>
<keyword evidence="3" id="KW-0808">Transferase</keyword>
<organism evidence="8 9">
    <name type="scientific">Streptomyces cellulosae</name>
    <dbReference type="NCBI Taxonomy" id="1968"/>
    <lineage>
        <taxon>Bacteria</taxon>
        <taxon>Bacillati</taxon>
        <taxon>Actinomycetota</taxon>
        <taxon>Actinomycetes</taxon>
        <taxon>Kitasatosporales</taxon>
        <taxon>Streptomycetaceae</taxon>
        <taxon>Streptomyces</taxon>
    </lineage>
</organism>
<reference evidence="8 9" key="1">
    <citation type="submission" date="2024-10" db="EMBL/GenBank/DDBJ databases">
        <title>The Natural Products Discovery Center: Release of the First 8490 Sequenced Strains for Exploring Actinobacteria Biosynthetic Diversity.</title>
        <authorList>
            <person name="Kalkreuter E."/>
            <person name="Kautsar S.A."/>
            <person name="Yang D."/>
            <person name="Bader C.D."/>
            <person name="Teijaro C.N."/>
            <person name="Fluegel L."/>
            <person name="Davis C.M."/>
            <person name="Simpson J.R."/>
            <person name="Lauterbach L."/>
            <person name="Steele A.D."/>
            <person name="Gui C."/>
            <person name="Meng S."/>
            <person name="Li G."/>
            <person name="Viehrig K."/>
            <person name="Ye F."/>
            <person name="Su P."/>
            <person name="Kiefer A.F."/>
            <person name="Nichols A."/>
            <person name="Cepeda A.J."/>
            <person name="Yan W."/>
            <person name="Fan B."/>
            <person name="Jiang Y."/>
            <person name="Adhikari A."/>
            <person name="Zheng C.-J."/>
            <person name="Schuster L."/>
            <person name="Cowan T.M."/>
            <person name="Smanski M.J."/>
            <person name="Chevrette M.G."/>
            <person name="De Carvalho L.P.S."/>
            <person name="Shen B."/>
        </authorList>
    </citation>
    <scope>NUCLEOTIDE SEQUENCE [LARGE SCALE GENOMIC DNA]</scope>
    <source>
        <strain evidence="8 9">NPDC051599</strain>
    </source>
</reference>
<evidence type="ECO:0000256" key="6">
    <source>
        <dbReference type="ARBA" id="ARBA00047942"/>
    </source>
</evidence>
<dbReference type="PROSITE" id="PS00092">
    <property type="entry name" value="N6_MTASE"/>
    <property type="match status" value="1"/>
</dbReference>
<keyword evidence="9" id="KW-1185">Reference proteome</keyword>
<protein>
    <recommendedName>
        <fullName evidence="1">site-specific DNA-methyltransferase (adenine-specific)</fullName>
        <ecNumber evidence="1">2.1.1.72</ecNumber>
    </recommendedName>
</protein>
<proteinExistence type="predicted"/>
<evidence type="ECO:0000256" key="5">
    <source>
        <dbReference type="ARBA" id="ARBA00022747"/>
    </source>
</evidence>
<feature type="domain" description="DNA methylase adenine-specific" evidence="7">
    <location>
        <begin position="179"/>
        <end position="487"/>
    </location>
</feature>
<evidence type="ECO:0000256" key="2">
    <source>
        <dbReference type="ARBA" id="ARBA00022603"/>
    </source>
</evidence>
<evidence type="ECO:0000259" key="7">
    <source>
        <dbReference type="Pfam" id="PF02384"/>
    </source>
</evidence>
<gene>
    <name evidence="8" type="ORF">ACIA8P_17470</name>
</gene>
<keyword evidence="2 8" id="KW-0489">Methyltransferase</keyword>
<dbReference type="GO" id="GO:0032259">
    <property type="term" value="P:methylation"/>
    <property type="evidence" value="ECO:0007669"/>
    <property type="project" value="UniProtKB-KW"/>
</dbReference>